<feature type="compositionally biased region" description="Low complexity" evidence="1">
    <location>
        <begin position="149"/>
        <end position="163"/>
    </location>
</feature>
<comment type="caution">
    <text evidence="2">The sequence shown here is derived from an EMBL/GenBank/DDBJ whole genome shotgun (WGS) entry which is preliminary data.</text>
</comment>
<reference evidence="2 3" key="1">
    <citation type="submission" date="2019-01" db="EMBL/GenBank/DDBJ databases">
        <title>Draft genome sequence of Psathyrella aberdarensis IHI B618.</title>
        <authorList>
            <person name="Buettner E."/>
            <person name="Kellner H."/>
        </authorList>
    </citation>
    <scope>NUCLEOTIDE SEQUENCE [LARGE SCALE GENOMIC DNA]</scope>
    <source>
        <strain evidence="2 3">IHI B618</strain>
    </source>
</reference>
<feature type="region of interest" description="Disordered" evidence="1">
    <location>
        <begin position="1"/>
        <end position="174"/>
    </location>
</feature>
<keyword evidence="3" id="KW-1185">Reference proteome</keyword>
<feature type="compositionally biased region" description="Polar residues" evidence="1">
    <location>
        <begin position="101"/>
        <end position="122"/>
    </location>
</feature>
<organism evidence="2 3">
    <name type="scientific">Candolleomyces aberdarensis</name>
    <dbReference type="NCBI Taxonomy" id="2316362"/>
    <lineage>
        <taxon>Eukaryota</taxon>
        <taxon>Fungi</taxon>
        <taxon>Dikarya</taxon>
        <taxon>Basidiomycota</taxon>
        <taxon>Agaricomycotina</taxon>
        <taxon>Agaricomycetes</taxon>
        <taxon>Agaricomycetidae</taxon>
        <taxon>Agaricales</taxon>
        <taxon>Agaricineae</taxon>
        <taxon>Psathyrellaceae</taxon>
        <taxon>Candolleomyces</taxon>
    </lineage>
</organism>
<accession>A0A4Q2DNY1</accession>
<dbReference type="EMBL" id="SDEE01000087">
    <property type="protein sequence ID" value="RXW22000.1"/>
    <property type="molecule type" value="Genomic_DNA"/>
</dbReference>
<evidence type="ECO:0000256" key="1">
    <source>
        <dbReference type="SAM" id="MobiDB-lite"/>
    </source>
</evidence>
<feature type="region of interest" description="Disordered" evidence="1">
    <location>
        <begin position="328"/>
        <end position="409"/>
    </location>
</feature>
<dbReference type="AlphaFoldDB" id="A0A4Q2DNY1"/>
<dbReference type="STRING" id="2316362.A0A4Q2DNY1"/>
<feature type="compositionally biased region" description="Polar residues" evidence="1">
    <location>
        <begin position="37"/>
        <end position="47"/>
    </location>
</feature>
<protein>
    <submittedName>
        <fullName evidence="2">Uncharacterized protein</fullName>
    </submittedName>
</protein>
<name>A0A4Q2DNY1_9AGAR</name>
<evidence type="ECO:0000313" key="3">
    <source>
        <dbReference type="Proteomes" id="UP000290288"/>
    </source>
</evidence>
<feature type="compositionally biased region" description="Low complexity" evidence="1">
    <location>
        <begin position="82"/>
        <end position="96"/>
    </location>
</feature>
<dbReference type="Proteomes" id="UP000290288">
    <property type="component" value="Unassembled WGS sequence"/>
</dbReference>
<feature type="region of interest" description="Disordered" evidence="1">
    <location>
        <begin position="465"/>
        <end position="502"/>
    </location>
</feature>
<proteinExistence type="predicted"/>
<gene>
    <name evidence="2" type="ORF">EST38_g3828</name>
</gene>
<evidence type="ECO:0000313" key="2">
    <source>
        <dbReference type="EMBL" id="RXW22000.1"/>
    </source>
</evidence>
<sequence length="502" mass="54501">MPQSAFVAGIPNTQKSQRPPPNHLIPSRPTALPPQVSPQTVVSTQTLKSKGKGKARAAAQSGSTKPATGSAGKAPSPSINRTTPAAGKKAPAASGSVRHAPSTSSVPATNRNAPSTSKNPPATTKRGPSQHKNKPANAPRPPSVTQNPAVATAQQAVAAAEVEAASEDHSHTSGQARAVALMMYENEKLRRELEALRVQQEQSFCSGEDAIEVLTRPSGEAGSRKKGFILIDAMQLNSTRESRQFYNQIQATVRRRIVQANLPPSDKFSSQDPDKIRNIVNLVRHEHRYLCQARFPGGWPVVEMIKLNLRNARKYKRRKNLEFDFDNDFDDEQENAEGSDEDDSSIDPELTTQTTQDEVMLKTGHAMKRKQASAQPGCDEQAEVPTKKARNAPIPVRETRSQSTRRKPLSAVPTFAIPAATRTATGPHVEDSFAAAEAQELDDDPEADEDEEMVGISLSNVVKRTDDGHVIYAPNSDEEDSGDDNAMHSRKSNVLPHGFYDN</sequence>
<dbReference type="OrthoDB" id="3271097at2759"/>
<feature type="compositionally biased region" description="Acidic residues" evidence="1">
    <location>
        <begin position="328"/>
        <end position="346"/>
    </location>
</feature>